<feature type="region of interest" description="Disordered" evidence="1">
    <location>
        <begin position="1284"/>
        <end position="1358"/>
    </location>
</feature>
<sequence>MNAIEQSPEQSPAPNALAHLARVPIAQLSPDLEQLAAKSFLAAIALVWPYSSSTKSVSLLLVEPDFRLRGAKGQIKVTFHGRVAEKVAESHMGIGDTVCLALKHTKFVSNEGAQQTPGRSVAWDAHFENGASLEACCSQIRYIYRSAQPPLIISVEPQATAPHETEPALPTTPSGKSINPELDLPYSARAWGSPAFLKSTRVSSGGTIRSAFDPFAEEDGFVPGKGRKKPRYSLHRGDWRVINEPESPHEQEAPVDWEQALDQSIDQELDEAESTSEPSDEPMTDAAEAPKHTEDAPQEPLAVFAKPSLELTGSVLERNAGEANVMSEQRDTHGTPCHLPTDTPQIRPIPSPGLPIPSPIVSNPPGSAGYFLPSTAPPQPQEVRSVLAEKDTITTPAASSINMNDIEAVDSVHTETEELVDPDVEAIQQEHVLDAGFVFGDDLASDPGSGGSSEEQKVETIDSSKVIEESDVAEVDVVMNTAGDEARMSNEAEQKHALDDLNLSHDHPASLTGSEGESDLESAAVQAATGNENAVVDDQTSTKADDERLIDASYLWRDDSASSSRSREGLEDGSLESSEGIDRPDIVQAEFGIETASDNAESSQYPAGPHGEEHAGPETHSVNYPQPASTFDQDAIDALEKMIAAREEENERKEDMEKEKEIEDDVERSSSHEYSEGKDEEVYYAESVENYDSQCEYEEDEEDFHSDPRLESPSDQDDFSVIESSDEKFEQEQKLPSRTGSHDVIVLDSDSDDEAASNGPVASVSRSAARDDLSDRFESGHPAVPPATADFATGVQEYPEPWSVNREDGHHKAVEEGSDIDERQESEESEESEDGDECEDDQQDDQVHESGMEDDQSSRDYDETDHPPEVASPIPEEDEDEDDEDVEDVELIEEADNDEYHAAAELDTQIEVPIGRDSDEEQSASADPNLLDMPVSHHQGPSSQVESHAKQYPTGDGQSDLHIPSSAGNIMADFPLGLEPAVEGPEPVGGRVSPSIRPPLEQQLLTPNPAEENASARELVPGLNPEALFAVKENEAPTGLDKTVQPVGSPEPDEDEGIGAEPIKSIQQVTHVDGTDDAMAPSELAEAVERPTTPEPGRSVEVVISTESPKAPAAPASQPSVPDRNASGLRSKLSYFAPLATLIDHYNALVDTLSIVHEASPITRAKSGSKDWFMTIQLTDPSMAGTTLRAQIFRRYKASMPSLAEGNAILLRDFKVRSLDHNVMLVSVDSSAWAVFDGSGPDAETSGPPVEYGSQERAYASGLRRWYDEVGSDRVADHMLQAAIERDSQERDMTPSSQVPSESGSPDSRRGSQRKRKSNRRVTIHELRDGTRYTEVGSPNSRSSSVHELRDGTLYANI</sequence>
<organism evidence="3 4">
    <name type="scientific">Penicillium chrysogenum</name>
    <name type="common">Penicillium notatum</name>
    <dbReference type="NCBI Taxonomy" id="5076"/>
    <lineage>
        <taxon>Eukaryota</taxon>
        <taxon>Fungi</taxon>
        <taxon>Dikarya</taxon>
        <taxon>Ascomycota</taxon>
        <taxon>Pezizomycotina</taxon>
        <taxon>Eurotiomycetes</taxon>
        <taxon>Eurotiomycetidae</taxon>
        <taxon>Eurotiales</taxon>
        <taxon>Aspergillaceae</taxon>
        <taxon>Penicillium</taxon>
        <taxon>Penicillium chrysogenum species complex</taxon>
    </lineage>
</organism>
<feature type="compositionally biased region" description="Basic and acidic residues" evidence="1">
    <location>
        <begin position="768"/>
        <end position="779"/>
    </location>
</feature>
<feature type="compositionally biased region" description="Acidic residues" evidence="1">
    <location>
        <begin position="875"/>
        <end position="897"/>
    </location>
</feature>
<keyword evidence="4" id="KW-1185">Reference proteome</keyword>
<feature type="region of interest" description="Disordered" evidence="1">
    <location>
        <begin position="442"/>
        <end position="462"/>
    </location>
</feature>
<feature type="region of interest" description="Disordered" evidence="1">
    <location>
        <begin position="326"/>
        <end position="355"/>
    </location>
</feature>
<dbReference type="InterPro" id="IPR012340">
    <property type="entry name" value="NA-bd_OB-fold"/>
</dbReference>
<evidence type="ECO:0000259" key="2">
    <source>
        <dbReference type="SMART" id="SM00976"/>
    </source>
</evidence>
<feature type="compositionally biased region" description="Basic residues" evidence="1">
    <location>
        <begin position="1311"/>
        <end position="1322"/>
    </location>
</feature>
<comment type="caution">
    <text evidence="3">The sequence shown here is derived from an EMBL/GenBank/DDBJ whole genome shotgun (WGS) entry which is preliminary data.</text>
</comment>
<feature type="compositionally biased region" description="Polar residues" evidence="1">
    <location>
        <begin position="620"/>
        <end position="632"/>
    </location>
</feature>
<dbReference type="EMBL" id="JAPVEB010000003">
    <property type="protein sequence ID" value="KAJ5270275.1"/>
    <property type="molecule type" value="Genomic_DNA"/>
</dbReference>
<dbReference type="Gene3D" id="2.40.50.140">
    <property type="entry name" value="Nucleic acid-binding proteins"/>
    <property type="match status" value="1"/>
</dbReference>
<evidence type="ECO:0000313" key="4">
    <source>
        <dbReference type="Proteomes" id="UP001220256"/>
    </source>
</evidence>
<evidence type="ECO:0000313" key="3">
    <source>
        <dbReference type="EMBL" id="KAJ5270275.1"/>
    </source>
</evidence>
<feature type="compositionally biased region" description="Polar residues" evidence="1">
    <location>
        <begin position="1294"/>
        <end position="1306"/>
    </location>
</feature>
<name>A0ABQ8WJM1_PENCH</name>
<gene>
    <name evidence="3" type="ORF">N7505_006033</name>
</gene>
<proteinExistence type="predicted"/>
<feature type="region of interest" description="Disordered" evidence="1">
    <location>
        <begin position="1032"/>
        <end position="1060"/>
    </location>
</feature>
<feature type="compositionally biased region" description="Basic and acidic residues" evidence="1">
    <location>
        <begin position="845"/>
        <end position="868"/>
    </location>
</feature>
<feature type="domain" description="Telomeric single stranded DNA binding POT1/Cdc13" evidence="2">
    <location>
        <begin position="1136"/>
        <end position="1268"/>
    </location>
</feature>
<dbReference type="CDD" id="cd04497">
    <property type="entry name" value="hPOT1_OB1_like"/>
    <property type="match status" value="1"/>
</dbReference>
<feature type="compositionally biased region" description="Basic and acidic residues" evidence="1">
    <location>
        <begin position="1323"/>
        <end position="1332"/>
    </location>
</feature>
<evidence type="ECO:0000256" key="1">
    <source>
        <dbReference type="SAM" id="MobiDB-lite"/>
    </source>
</evidence>
<feature type="region of interest" description="Disordered" evidence="1">
    <location>
        <begin position="558"/>
        <end position="1017"/>
    </location>
</feature>
<feature type="compositionally biased region" description="Polar residues" evidence="1">
    <location>
        <begin position="596"/>
        <end position="605"/>
    </location>
</feature>
<feature type="region of interest" description="Disordered" evidence="1">
    <location>
        <begin position="503"/>
        <end position="524"/>
    </location>
</feature>
<protein>
    <recommendedName>
        <fullName evidence="2">Telomeric single stranded DNA binding POT1/Cdc13 domain-containing protein</fullName>
    </recommendedName>
</protein>
<feature type="compositionally biased region" description="Acidic residues" evidence="1">
    <location>
        <begin position="824"/>
        <end position="844"/>
    </location>
</feature>
<feature type="compositionally biased region" description="Acidic residues" evidence="1">
    <location>
        <begin position="267"/>
        <end position="283"/>
    </location>
</feature>
<dbReference type="Pfam" id="PF02765">
    <property type="entry name" value="POT1"/>
    <property type="match status" value="1"/>
</dbReference>
<reference evidence="3 4" key="1">
    <citation type="journal article" date="2023" name="IMA Fungus">
        <title>Comparative genomic study of the Penicillium genus elucidates a diverse pangenome and 15 lateral gene transfer events.</title>
        <authorList>
            <person name="Petersen C."/>
            <person name="Sorensen T."/>
            <person name="Nielsen M.R."/>
            <person name="Sondergaard T.E."/>
            <person name="Sorensen J.L."/>
            <person name="Fitzpatrick D.A."/>
            <person name="Frisvad J.C."/>
            <person name="Nielsen K.L."/>
        </authorList>
    </citation>
    <scope>NUCLEOTIDE SEQUENCE [LARGE SCALE GENOMIC DNA]</scope>
    <source>
        <strain evidence="3 4">IBT 3361</strain>
    </source>
</reference>
<feature type="compositionally biased region" description="Basic and acidic residues" evidence="1">
    <location>
        <begin position="725"/>
        <end position="735"/>
    </location>
</feature>
<feature type="compositionally biased region" description="Basic and acidic residues" evidence="1">
    <location>
        <begin position="558"/>
        <end position="570"/>
    </location>
</feature>
<dbReference type="Proteomes" id="UP001220256">
    <property type="component" value="Unassembled WGS sequence"/>
</dbReference>
<feature type="compositionally biased region" description="Basic and acidic residues" evidence="1">
    <location>
        <begin position="805"/>
        <end position="823"/>
    </location>
</feature>
<feature type="compositionally biased region" description="Basic and acidic residues" evidence="1">
    <location>
        <begin position="1284"/>
        <end position="1293"/>
    </location>
</feature>
<dbReference type="SUPFAM" id="SSF50249">
    <property type="entry name" value="Nucleic acid-binding proteins"/>
    <property type="match status" value="1"/>
</dbReference>
<dbReference type="InterPro" id="IPR011564">
    <property type="entry name" value="Telomer_end-bd_POT1/Cdc13"/>
</dbReference>
<dbReference type="SMART" id="SM00976">
    <property type="entry name" value="Telo_bind"/>
    <property type="match status" value="1"/>
</dbReference>
<accession>A0ABQ8WJM1</accession>
<feature type="compositionally biased region" description="Acidic residues" evidence="1">
    <location>
        <begin position="695"/>
        <end position="704"/>
    </location>
</feature>
<feature type="compositionally biased region" description="Basic and acidic residues" evidence="1">
    <location>
        <begin position="638"/>
        <end position="681"/>
    </location>
</feature>
<feature type="region of interest" description="Disordered" evidence="1">
    <location>
        <begin position="267"/>
        <end position="297"/>
    </location>
</feature>